<evidence type="ECO:0000313" key="2">
    <source>
        <dbReference type="EMBL" id="MCH95909.1"/>
    </source>
</evidence>
<accession>A0A392N9J8</accession>
<evidence type="ECO:0000313" key="3">
    <source>
        <dbReference type="Proteomes" id="UP000265520"/>
    </source>
</evidence>
<feature type="non-terminal residue" evidence="2">
    <location>
        <position position="116"/>
    </location>
</feature>
<keyword evidence="2" id="KW-0645">Protease</keyword>
<organism evidence="2 3">
    <name type="scientific">Trifolium medium</name>
    <dbReference type="NCBI Taxonomy" id="97028"/>
    <lineage>
        <taxon>Eukaryota</taxon>
        <taxon>Viridiplantae</taxon>
        <taxon>Streptophyta</taxon>
        <taxon>Embryophyta</taxon>
        <taxon>Tracheophyta</taxon>
        <taxon>Spermatophyta</taxon>
        <taxon>Magnoliopsida</taxon>
        <taxon>eudicotyledons</taxon>
        <taxon>Gunneridae</taxon>
        <taxon>Pentapetalae</taxon>
        <taxon>rosids</taxon>
        <taxon>fabids</taxon>
        <taxon>Fabales</taxon>
        <taxon>Fabaceae</taxon>
        <taxon>Papilionoideae</taxon>
        <taxon>50 kb inversion clade</taxon>
        <taxon>NPAAA clade</taxon>
        <taxon>Hologalegina</taxon>
        <taxon>IRL clade</taxon>
        <taxon>Trifolieae</taxon>
        <taxon>Trifolium</taxon>
    </lineage>
</organism>
<name>A0A392N9J8_9FABA</name>
<dbReference type="GO" id="GO:0008233">
    <property type="term" value="F:peptidase activity"/>
    <property type="evidence" value="ECO:0007669"/>
    <property type="project" value="UniProtKB-KW"/>
</dbReference>
<feature type="compositionally biased region" description="Polar residues" evidence="1">
    <location>
        <begin position="46"/>
        <end position="58"/>
    </location>
</feature>
<feature type="compositionally biased region" description="Low complexity" evidence="1">
    <location>
        <begin position="59"/>
        <end position="73"/>
    </location>
</feature>
<feature type="region of interest" description="Disordered" evidence="1">
    <location>
        <begin position="1"/>
        <end position="90"/>
    </location>
</feature>
<proteinExistence type="predicted"/>
<dbReference type="EMBL" id="LXQA010031035">
    <property type="protein sequence ID" value="MCH95909.1"/>
    <property type="molecule type" value="Genomic_DNA"/>
</dbReference>
<keyword evidence="2" id="KW-0378">Hydrolase</keyword>
<keyword evidence="3" id="KW-1185">Reference proteome</keyword>
<comment type="caution">
    <text evidence="2">The sequence shown here is derived from an EMBL/GenBank/DDBJ whole genome shotgun (WGS) entry which is preliminary data.</text>
</comment>
<sequence>MEDTFDSGVENSELGDGKQSNSISQENQCHFKIDVDYYDRPENRDTSGGASTPETSQIGPSGSPSSKESVDVSSDADDCMNYESAPTSADSDIAENGVFHLSLNGCGLDGAHAFDM</sequence>
<dbReference type="AlphaFoldDB" id="A0A392N9J8"/>
<feature type="compositionally biased region" description="Polar residues" evidence="1">
    <location>
        <begin position="18"/>
        <end position="28"/>
    </location>
</feature>
<dbReference type="GO" id="GO:0006508">
    <property type="term" value="P:proteolysis"/>
    <property type="evidence" value="ECO:0007669"/>
    <property type="project" value="UniProtKB-KW"/>
</dbReference>
<evidence type="ECO:0000256" key="1">
    <source>
        <dbReference type="SAM" id="MobiDB-lite"/>
    </source>
</evidence>
<gene>
    <name evidence="2" type="ORF">A2U01_0016891</name>
</gene>
<reference evidence="2 3" key="1">
    <citation type="journal article" date="2018" name="Front. Plant Sci.">
        <title>Red Clover (Trifolium pratense) and Zigzag Clover (T. medium) - A Picture of Genomic Similarities and Differences.</title>
        <authorList>
            <person name="Dluhosova J."/>
            <person name="Istvanek J."/>
            <person name="Nedelnik J."/>
            <person name="Repkova J."/>
        </authorList>
    </citation>
    <scope>NUCLEOTIDE SEQUENCE [LARGE SCALE GENOMIC DNA]</scope>
    <source>
        <strain evidence="3">cv. 10/8</strain>
        <tissue evidence="2">Leaf</tissue>
    </source>
</reference>
<feature type="compositionally biased region" description="Basic and acidic residues" evidence="1">
    <location>
        <begin position="29"/>
        <end position="45"/>
    </location>
</feature>
<dbReference type="Proteomes" id="UP000265520">
    <property type="component" value="Unassembled WGS sequence"/>
</dbReference>
<protein>
    <submittedName>
        <fullName evidence="2">Sentrin-specific protease</fullName>
    </submittedName>
</protein>